<accession>A0A1G7UF88</accession>
<dbReference type="InterPro" id="IPR000772">
    <property type="entry name" value="Ricin_B_lectin"/>
</dbReference>
<feature type="signal peptide" evidence="1">
    <location>
        <begin position="1"/>
        <end position="22"/>
    </location>
</feature>
<dbReference type="OrthoDB" id="1281073at2"/>
<dbReference type="Gene3D" id="2.60.120.200">
    <property type="match status" value="1"/>
</dbReference>
<dbReference type="InterPro" id="IPR013783">
    <property type="entry name" value="Ig-like_fold"/>
</dbReference>
<evidence type="ECO:0000313" key="3">
    <source>
        <dbReference type="EMBL" id="SDG46266.1"/>
    </source>
</evidence>
<dbReference type="Gene3D" id="2.80.10.50">
    <property type="match status" value="1"/>
</dbReference>
<dbReference type="Pfam" id="PF14200">
    <property type="entry name" value="RicinB_lectin_2"/>
    <property type="match status" value="1"/>
</dbReference>
<dbReference type="InterPro" id="IPR035992">
    <property type="entry name" value="Ricin_B-like_lectins"/>
</dbReference>
<dbReference type="InterPro" id="IPR013320">
    <property type="entry name" value="ConA-like_dom_sf"/>
</dbReference>
<dbReference type="Gene3D" id="2.60.40.10">
    <property type="entry name" value="Immunoglobulins"/>
    <property type="match status" value="1"/>
</dbReference>
<dbReference type="PROSITE" id="PS50853">
    <property type="entry name" value="FN3"/>
    <property type="match status" value="1"/>
</dbReference>
<protein>
    <submittedName>
        <fullName evidence="3">Fibronectin type III domain-containing protein</fullName>
    </submittedName>
</protein>
<dbReference type="SUPFAM" id="SSF50370">
    <property type="entry name" value="Ricin B-like lectins"/>
    <property type="match status" value="1"/>
</dbReference>
<keyword evidence="1" id="KW-0732">Signal</keyword>
<organism evidence="3 4">
    <name type="scientific">Prevotella communis</name>
    <dbReference type="NCBI Taxonomy" id="2913614"/>
    <lineage>
        <taxon>Bacteria</taxon>
        <taxon>Pseudomonadati</taxon>
        <taxon>Bacteroidota</taxon>
        <taxon>Bacteroidia</taxon>
        <taxon>Bacteroidales</taxon>
        <taxon>Prevotellaceae</taxon>
        <taxon>Prevotella</taxon>
    </lineage>
</organism>
<dbReference type="AlphaFoldDB" id="A0A1G7UF88"/>
<dbReference type="RefSeq" id="WP_091815660.1">
    <property type="nucleotide sequence ID" value="NZ_FNCQ01000004.1"/>
</dbReference>
<dbReference type="InterPro" id="IPR003961">
    <property type="entry name" value="FN3_dom"/>
</dbReference>
<sequence length="904" mass="101136">MMNQKKYILFVVAALGAATAFAQEPVRSSSSLYLHAQKKADVSLPYAISAEGKRFQPTWGLDQAWPNESNLLKGINHMGKENIGIGRTAFRYSVALTNDSVLGAADITALRNRNTIFNKLSATLPLVFTADQEAVGPNDANPDRVPPEYFVKNKSANIEHWAAMINSHVHWMQANTKHPVVGISPFNEPDYWSIEEGATPEKQWQVAKLLKEQYPRCAEIPMVGGNTLNNDKALEWYTPGKQYYEWGNTHQLAGSFDSFAGFFQQLKKDGKVGYADEMHNVGEAMVGLEYGMTVGIWWGFDSRARGEFCDISRNGVRLAYGEHRNNWTAASVYRHDDGRVKAFVGSSERQAKTTTYQFVSTERDVYYDGYGPVHEFVMEMPGGTGYQTGQTNGERVINVTWGEDVPPSEINGTYKLLNKVSGATGNVVSYTSSGDIIKQSRYSNSKKQQWTVKPCNPRIGGDYSFYDIESVDNPNIRMNVKDYSKDKADILAWTQDGPTSNEQWYLEYAGNGYYYIRNRESALYLASAGTSTIATIIQTPKLSDDKRDLMLFRFVPVDVAFETVAPAKPAGLLAESQSASVRLSWTANTETDVEGYMVVRAPKGTDDWNTIARQLTETYFVDNTCRPNTSYIYKVKAIDRSQNISEASDIVEAAPLGQPTMIARWDFEDNLNDDTQNMLDMASPSTPKYVADHKVGDKSLSLTAQFVQLPYRVADSDELSVAMWVKWNTSTTQWQRIFDFGNDEDHYLFLTPNSGTSKMRFAIKNGGDEQILDCPSKLSSYLWKHVVVTMGKDKTAIYVDGTEVASTTGITIKPSDIRPVLNYLGRSQYTADPNISANYDDVRIFNYALSADEVKAVKDGTYTNIQSVENSDAVSKPIYTIDGKRIDRPQQGINIIDSRKILMK</sequence>
<dbReference type="STRING" id="645274.SAMN04487901_104112"/>
<feature type="domain" description="Fibronectin type-III" evidence="2">
    <location>
        <begin position="565"/>
        <end position="659"/>
    </location>
</feature>
<gene>
    <name evidence="3" type="ORF">SAMN04487901_104112</name>
</gene>
<name>A0A1G7UF88_9BACT</name>
<reference evidence="4" key="1">
    <citation type="submission" date="2016-10" db="EMBL/GenBank/DDBJ databases">
        <authorList>
            <person name="Varghese N."/>
            <person name="Submissions S."/>
        </authorList>
    </citation>
    <scope>NUCLEOTIDE SEQUENCE [LARGE SCALE GENOMIC DNA]</scope>
    <source>
        <strain evidence="4">BP1-148</strain>
    </source>
</reference>
<dbReference type="Proteomes" id="UP000198779">
    <property type="component" value="Unassembled WGS sequence"/>
</dbReference>
<dbReference type="SMART" id="SM00060">
    <property type="entry name" value="FN3"/>
    <property type="match status" value="1"/>
</dbReference>
<dbReference type="CDD" id="cd00063">
    <property type="entry name" value="FN3"/>
    <property type="match status" value="1"/>
</dbReference>
<dbReference type="SUPFAM" id="SSF49265">
    <property type="entry name" value="Fibronectin type III"/>
    <property type="match status" value="1"/>
</dbReference>
<evidence type="ECO:0000313" key="4">
    <source>
        <dbReference type="Proteomes" id="UP000198779"/>
    </source>
</evidence>
<dbReference type="GO" id="GO:0004553">
    <property type="term" value="F:hydrolase activity, hydrolyzing O-glycosyl compounds"/>
    <property type="evidence" value="ECO:0007669"/>
    <property type="project" value="UniProtKB-ARBA"/>
</dbReference>
<dbReference type="SUPFAM" id="SSF49899">
    <property type="entry name" value="Concanavalin A-like lectins/glucanases"/>
    <property type="match status" value="1"/>
</dbReference>
<dbReference type="EMBL" id="FNCQ01000004">
    <property type="protein sequence ID" value="SDG46266.1"/>
    <property type="molecule type" value="Genomic_DNA"/>
</dbReference>
<dbReference type="GO" id="GO:0005975">
    <property type="term" value="P:carbohydrate metabolic process"/>
    <property type="evidence" value="ECO:0007669"/>
    <property type="project" value="UniProtKB-ARBA"/>
</dbReference>
<feature type="chain" id="PRO_5011637888" evidence="1">
    <location>
        <begin position="23"/>
        <end position="904"/>
    </location>
</feature>
<dbReference type="InterPro" id="IPR036116">
    <property type="entry name" value="FN3_sf"/>
</dbReference>
<evidence type="ECO:0000256" key="1">
    <source>
        <dbReference type="SAM" id="SignalP"/>
    </source>
</evidence>
<dbReference type="Pfam" id="PF13385">
    <property type="entry name" value="Laminin_G_3"/>
    <property type="match status" value="1"/>
</dbReference>
<proteinExistence type="predicted"/>
<evidence type="ECO:0000259" key="2">
    <source>
        <dbReference type="PROSITE" id="PS50853"/>
    </source>
</evidence>
<keyword evidence="4" id="KW-1185">Reference proteome</keyword>